<dbReference type="RefSeq" id="WP_203691554.1">
    <property type="nucleotide sequence ID" value="NZ_BAAALC010000021.1"/>
</dbReference>
<sequence>MDAIFRLPPRSPLAATITEDWELLPLRVPMGWNVVYNTLSVRRLPDGSVEANDSEDLYWARTVRPPWLTEQEALRQGGLPAREINIDAGWYHSCGFRIVVLDPDWDHERASHTTADLEEFVVVLEGWLRMITERGELPTS</sequence>
<keyword evidence="2" id="KW-1185">Reference proteome</keyword>
<comment type="caution">
    <text evidence="1">The sequence shown here is derived from an EMBL/GenBank/DDBJ whole genome shotgun (WGS) entry which is preliminary data.</text>
</comment>
<evidence type="ECO:0000313" key="1">
    <source>
        <dbReference type="EMBL" id="GIG05344.1"/>
    </source>
</evidence>
<dbReference type="AlphaFoldDB" id="A0A8J3P6C2"/>
<name>A0A8J3P6C2_9ACTN</name>
<dbReference type="Proteomes" id="UP000630887">
    <property type="component" value="Unassembled WGS sequence"/>
</dbReference>
<evidence type="ECO:0000313" key="2">
    <source>
        <dbReference type="Proteomes" id="UP000630887"/>
    </source>
</evidence>
<reference evidence="1 2" key="1">
    <citation type="submission" date="2021-01" db="EMBL/GenBank/DDBJ databases">
        <title>Whole genome shotgun sequence of Catellatospora coxensis NBRC 107359.</title>
        <authorList>
            <person name="Komaki H."/>
            <person name="Tamura T."/>
        </authorList>
    </citation>
    <scope>NUCLEOTIDE SEQUENCE [LARGE SCALE GENOMIC DNA]</scope>
    <source>
        <strain evidence="1 2">NBRC 107359</strain>
    </source>
</reference>
<organism evidence="1 2">
    <name type="scientific">Catellatospora coxensis</name>
    <dbReference type="NCBI Taxonomy" id="310354"/>
    <lineage>
        <taxon>Bacteria</taxon>
        <taxon>Bacillati</taxon>
        <taxon>Actinomycetota</taxon>
        <taxon>Actinomycetes</taxon>
        <taxon>Micromonosporales</taxon>
        <taxon>Micromonosporaceae</taxon>
        <taxon>Catellatospora</taxon>
    </lineage>
</organism>
<gene>
    <name evidence="1" type="ORF">Cco03nite_20440</name>
</gene>
<proteinExistence type="predicted"/>
<protein>
    <submittedName>
        <fullName evidence="1">Uncharacterized protein</fullName>
    </submittedName>
</protein>
<accession>A0A8J3P6C2</accession>
<dbReference type="EMBL" id="BONI01000014">
    <property type="protein sequence ID" value="GIG05344.1"/>
    <property type="molecule type" value="Genomic_DNA"/>
</dbReference>